<organism evidence="1 2">
    <name type="scientific">Paracoccus sanguinis</name>
    <dbReference type="NCBI Taxonomy" id="1545044"/>
    <lineage>
        <taxon>Bacteria</taxon>
        <taxon>Pseudomonadati</taxon>
        <taxon>Pseudomonadota</taxon>
        <taxon>Alphaproteobacteria</taxon>
        <taxon>Rhodobacterales</taxon>
        <taxon>Paracoccaceae</taxon>
        <taxon>Paracoccus</taxon>
    </lineage>
</organism>
<dbReference type="Proteomes" id="UP000029858">
    <property type="component" value="Unassembled WGS sequence"/>
</dbReference>
<name>A0A099GK40_9RHOB</name>
<sequence length="237" mass="26245">MVSNVGMTSDANLGNIQVRDRRFYFGVEVGFNVTGIQFDDKCKARRLLVDVLNRLGFPPSRHWVDSEEISPCEIRGGTTKLVDVQGTHITPVATEDPAVIVSYRIGLRVIGQLVYPCLELCLVLVGSVQLEPQIMGGIAEFRAASRFRRIGFDKSAECHTKSDFRRAQLPERLSWPRQLEEFHMVVDGFGSSGGAWPVRGDRVLNDEGQSIGGATPCARLIWHAVAVSLEQSYEVAL</sequence>
<gene>
    <name evidence="1" type="ORF">IX56_05170</name>
</gene>
<reference evidence="1 2" key="1">
    <citation type="submission" date="2014-09" db="EMBL/GenBank/DDBJ databases">
        <authorList>
            <person name="McGinnis J.M."/>
            <person name="Wolfgang W.J."/>
        </authorList>
    </citation>
    <scope>NUCLEOTIDE SEQUENCE [LARGE SCALE GENOMIC DNA]</scope>
    <source>
        <strain evidence="1 2">5503</strain>
    </source>
</reference>
<evidence type="ECO:0000313" key="2">
    <source>
        <dbReference type="Proteomes" id="UP000029858"/>
    </source>
</evidence>
<reference evidence="1 2" key="2">
    <citation type="submission" date="2014-10" db="EMBL/GenBank/DDBJ databases">
        <title>Paracoccus sanguinis sp. nov., isolated from clinical specimens of New York State patients.</title>
        <authorList>
            <person name="Mingle L.A."/>
            <person name="Cole J.A."/>
            <person name="Lapierre P."/>
            <person name="Musser K.A."/>
        </authorList>
    </citation>
    <scope>NUCLEOTIDE SEQUENCE [LARGE SCALE GENOMIC DNA]</scope>
    <source>
        <strain evidence="1 2">5503</strain>
    </source>
</reference>
<accession>A0A099GK40</accession>
<dbReference type="EMBL" id="JRKQ01000016">
    <property type="protein sequence ID" value="KGJ22902.1"/>
    <property type="molecule type" value="Genomic_DNA"/>
</dbReference>
<proteinExistence type="predicted"/>
<protein>
    <submittedName>
        <fullName evidence="1">Uncharacterized protein</fullName>
    </submittedName>
</protein>
<dbReference type="AlphaFoldDB" id="A0A099GK40"/>
<comment type="caution">
    <text evidence="1">The sequence shown here is derived from an EMBL/GenBank/DDBJ whole genome shotgun (WGS) entry which is preliminary data.</text>
</comment>
<evidence type="ECO:0000313" key="1">
    <source>
        <dbReference type="EMBL" id="KGJ22902.1"/>
    </source>
</evidence>